<dbReference type="KEGG" id="fcy:FRACYDRAFT_240848"/>
<protein>
    <submittedName>
        <fullName evidence="2">Uncharacterized protein</fullName>
    </submittedName>
</protein>
<dbReference type="Proteomes" id="UP000095751">
    <property type="component" value="Unassembled WGS sequence"/>
</dbReference>
<dbReference type="EMBL" id="KV784360">
    <property type="protein sequence ID" value="OEU14312.1"/>
    <property type="molecule type" value="Genomic_DNA"/>
</dbReference>
<dbReference type="InParanoid" id="A0A1E7F7Z1"/>
<reference evidence="2 3" key="1">
    <citation type="submission" date="2016-09" db="EMBL/GenBank/DDBJ databases">
        <title>Extensive genetic diversity and differential bi-allelic expression allows diatom success in the polar Southern Ocean.</title>
        <authorList>
            <consortium name="DOE Joint Genome Institute"/>
            <person name="Mock T."/>
            <person name="Otillar R.P."/>
            <person name="Strauss J."/>
            <person name="Dupont C."/>
            <person name="Frickenhaus S."/>
            <person name="Maumus F."/>
            <person name="Mcmullan M."/>
            <person name="Sanges R."/>
            <person name="Schmutz J."/>
            <person name="Toseland A."/>
            <person name="Valas R."/>
            <person name="Veluchamy A."/>
            <person name="Ward B.J."/>
            <person name="Allen A."/>
            <person name="Barry K."/>
            <person name="Falciatore A."/>
            <person name="Ferrante M."/>
            <person name="Fortunato A.E."/>
            <person name="Gloeckner G."/>
            <person name="Gruber A."/>
            <person name="Hipkin R."/>
            <person name="Janech M."/>
            <person name="Kroth P."/>
            <person name="Leese F."/>
            <person name="Lindquist E."/>
            <person name="Lyon B.R."/>
            <person name="Martin J."/>
            <person name="Mayer C."/>
            <person name="Parker M."/>
            <person name="Quesneville H."/>
            <person name="Raymond J."/>
            <person name="Uhlig C."/>
            <person name="Valentin K.U."/>
            <person name="Worden A.Z."/>
            <person name="Armbrust E.V."/>
            <person name="Bowler C."/>
            <person name="Green B."/>
            <person name="Moulton V."/>
            <person name="Van Oosterhout C."/>
            <person name="Grigoriev I."/>
        </authorList>
    </citation>
    <scope>NUCLEOTIDE SEQUENCE [LARGE SCALE GENOMIC DNA]</scope>
    <source>
        <strain evidence="2 3">CCMP1102</strain>
    </source>
</reference>
<accession>A0A1E7F7Z1</accession>
<feature type="region of interest" description="Disordered" evidence="1">
    <location>
        <begin position="78"/>
        <end position="105"/>
    </location>
</feature>
<evidence type="ECO:0000256" key="1">
    <source>
        <dbReference type="SAM" id="MobiDB-lite"/>
    </source>
</evidence>
<evidence type="ECO:0000313" key="2">
    <source>
        <dbReference type="EMBL" id="OEU14312.1"/>
    </source>
</evidence>
<name>A0A1E7F7Z1_9STRA</name>
<keyword evidence="3" id="KW-1185">Reference proteome</keyword>
<feature type="compositionally biased region" description="Basic residues" evidence="1">
    <location>
        <begin position="82"/>
        <end position="97"/>
    </location>
</feature>
<sequence>MYRLSKALGSLSVRSTIQLCHRQPSSLSSSSSEAAAARWVTTKNRKSYDNLGQCGDHGKSNSHNTSIVVNQIRLFSGQTAGSKKKTKKEQKRKKKAYNKQERNEARNRLMNLSHQATLDEILSRCYDSFLDYDFRQESMRCRGWVRVQSVFSQSKFKRWCNVHTFMEALLSPDGLDQYDVIYNREVVEIVELNELKRKQLKIKQVEKSEDYLWKVRLEWFKDEEEKYVDTELDNLEKERIRLERIRLERSDLPVSTETSLSLTSMAARQRELEGKRNMIDSLTINDINEGNDMEIAAQNEEFGLCLREYVRYFGPRLSKKVQKELRRLNCCARIDEELEELPSVFYDDGFSSDLKYALVRHELDTMEYFENLHGNLHEFDENSFD</sequence>
<dbReference type="AlphaFoldDB" id="A0A1E7F7Z1"/>
<organism evidence="2 3">
    <name type="scientific">Fragilariopsis cylindrus CCMP1102</name>
    <dbReference type="NCBI Taxonomy" id="635003"/>
    <lineage>
        <taxon>Eukaryota</taxon>
        <taxon>Sar</taxon>
        <taxon>Stramenopiles</taxon>
        <taxon>Ochrophyta</taxon>
        <taxon>Bacillariophyta</taxon>
        <taxon>Bacillariophyceae</taxon>
        <taxon>Bacillariophycidae</taxon>
        <taxon>Bacillariales</taxon>
        <taxon>Bacillariaceae</taxon>
        <taxon>Fragilariopsis</taxon>
    </lineage>
</organism>
<proteinExistence type="predicted"/>
<gene>
    <name evidence="2" type="ORF">FRACYDRAFT_240848</name>
</gene>
<evidence type="ECO:0000313" key="3">
    <source>
        <dbReference type="Proteomes" id="UP000095751"/>
    </source>
</evidence>